<evidence type="ECO:0000256" key="4">
    <source>
        <dbReference type="ARBA" id="ARBA00004614"/>
    </source>
</evidence>
<keyword evidence="17" id="KW-0968">Cytoplasmic vesicle</keyword>
<sequence length="307" mass="33562">MLLRGLIVAASILGTSSASFNCVVDKDGAHYDLSALAGYHTVKSSSKTPPTESLFTWHINPCGALDESKIKNKDERCPEGTHICGVEKISFDGDDDKLAGVIPVCGDLDGNQGQVKTSKRESGDGLTVQLSGGKWGDHKDLKAIVDFVCTDDSGDGVLEFESWDEQELRLKWKTEHACKRSGGGKDDDNKDKDGDKDGNKDKDGDKDDDKDKDGDENKDKDGDKDNKPPREESGWGFFTWLFIIAVIVFGAYVVFTAYVNYNRYGMTGVDVLPHSDTVRDLPFLIRDFINKIINTFAGGSRGGYSAV</sequence>
<dbReference type="GO" id="GO:0000139">
    <property type="term" value="C:Golgi membrane"/>
    <property type="evidence" value="ECO:0007669"/>
    <property type="project" value="UniProtKB-SubCell"/>
</dbReference>
<evidence type="ECO:0000256" key="15">
    <source>
        <dbReference type="ARBA" id="ARBA00023136"/>
    </source>
</evidence>
<dbReference type="EMBL" id="HG937694">
    <property type="protein sequence ID" value="CDP38353.1"/>
    <property type="molecule type" value="Genomic_DNA"/>
</dbReference>
<keyword evidence="14" id="KW-0496">Mitochondrion</keyword>
<reference evidence="22" key="2">
    <citation type="submission" date="2014-06" db="EMBL/GenBank/DDBJ databases">
        <title>The complete genome of Blastobotrys (Arxula) adeninivorans LS3 - a yeast of biotechnological interest.</title>
        <authorList>
            <person name="Kunze G."/>
            <person name="Gaillardin C."/>
            <person name="Czernicka M."/>
            <person name="Durrens P."/>
            <person name="Martin T."/>
            <person name="Boer E."/>
            <person name="Gabaldon T."/>
            <person name="Cruz J."/>
            <person name="Talla E."/>
            <person name="Marck C."/>
            <person name="Goffeau A."/>
            <person name="Barbe V."/>
            <person name="Baret P."/>
            <person name="Baronian K."/>
            <person name="Beier S."/>
            <person name="Bleykasten C."/>
            <person name="Bode R."/>
            <person name="Casaregola S."/>
            <person name="Despons L."/>
            <person name="Fairhead C."/>
            <person name="Giersberg M."/>
            <person name="Gierski P."/>
            <person name="Hahnel U."/>
            <person name="Hartmann A."/>
            <person name="Jankowska D."/>
            <person name="Jubin C."/>
            <person name="Jung P."/>
            <person name="Lafontaine I."/>
            <person name="Leh-Louis V."/>
            <person name="Lemaire M."/>
            <person name="Marcet-Houben M."/>
            <person name="Mascher M."/>
            <person name="Morel G."/>
            <person name="Richard G.-F."/>
            <person name="Riechen J."/>
            <person name="Sacerdot C."/>
            <person name="Sarkar A."/>
            <person name="Savel G."/>
            <person name="Schacherer J."/>
            <person name="Sherman D."/>
            <person name="Straub M.-L."/>
            <person name="Stein N."/>
            <person name="Thierry A."/>
            <person name="Trautwein-Schult A."/>
            <person name="Westhof E."/>
            <person name="Worch S."/>
            <person name="Dujon B."/>
            <person name="Souciet J.-L."/>
            <person name="Wincker P."/>
            <person name="Scholz U."/>
            <person name="Neuveglise N."/>
        </authorList>
    </citation>
    <scope>NUCLEOTIDE SEQUENCE</scope>
    <source>
        <strain evidence="22">LS3</strain>
    </source>
</reference>
<keyword evidence="8 19" id="KW-0812">Transmembrane</keyword>
<evidence type="ECO:0000256" key="2">
    <source>
        <dbReference type="ARBA" id="ARBA00004358"/>
    </source>
</evidence>
<evidence type="ECO:0000256" key="1">
    <source>
        <dbReference type="ARBA" id="ARBA00004304"/>
    </source>
</evidence>
<organism evidence="22">
    <name type="scientific">Blastobotrys adeninivorans</name>
    <name type="common">Yeast</name>
    <name type="synonym">Arxula adeninivorans</name>
    <dbReference type="NCBI Taxonomy" id="409370"/>
    <lineage>
        <taxon>Eukaryota</taxon>
        <taxon>Fungi</taxon>
        <taxon>Dikarya</taxon>
        <taxon>Ascomycota</taxon>
        <taxon>Saccharomycotina</taxon>
        <taxon>Dipodascomycetes</taxon>
        <taxon>Dipodascales</taxon>
        <taxon>Trichomonascaceae</taxon>
        <taxon>Blastobotrys</taxon>
    </lineage>
</organism>
<dbReference type="PANTHER" id="PTHR15071:SF13">
    <property type="entry name" value="AUTOPHAGY-RELATED PROTEIN 27"/>
    <property type="match status" value="1"/>
</dbReference>
<keyword evidence="11 19" id="KW-1133">Transmembrane helix</keyword>
<dbReference type="GO" id="GO:0006914">
    <property type="term" value="P:autophagy"/>
    <property type="evidence" value="ECO:0007669"/>
    <property type="project" value="UniProtKB-KW"/>
</dbReference>
<keyword evidence="15 19" id="KW-0472">Membrane</keyword>
<keyword evidence="12" id="KW-0072">Autophagy</keyword>
<comment type="similarity">
    <text evidence="5">Belongs to the ATG27 family.</text>
</comment>
<feature type="signal peptide" evidence="20">
    <location>
        <begin position="1"/>
        <end position="18"/>
    </location>
</feature>
<evidence type="ECO:0000256" key="3">
    <source>
        <dbReference type="ARBA" id="ARBA00004472"/>
    </source>
</evidence>
<dbReference type="InterPro" id="IPR018939">
    <property type="entry name" value="Autophagy-rel_prot_27"/>
</dbReference>
<evidence type="ECO:0000313" key="22">
    <source>
        <dbReference type="EMBL" id="CDP38353.1"/>
    </source>
</evidence>
<evidence type="ECO:0000259" key="21">
    <source>
        <dbReference type="PROSITE" id="PS51914"/>
    </source>
</evidence>
<dbReference type="Pfam" id="PF09451">
    <property type="entry name" value="ATG27"/>
    <property type="match status" value="1"/>
</dbReference>
<dbReference type="PANTHER" id="PTHR15071">
    <property type="entry name" value="MANNOSE-6-PHOSPHATE RECEPTOR FAMILY MEMBER"/>
    <property type="match status" value="1"/>
</dbReference>
<evidence type="ECO:0000256" key="8">
    <source>
        <dbReference type="ARBA" id="ARBA00022692"/>
    </source>
</evidence>
<evidence type="ECO:0000256" key="12">
    <source>
        <dbReference type="ARBA" id="ARBA00023006"/>
    </source>
</evidence>
<dbReference type="GO" id="GO:0030659">
    <property type="term" value="C:cytoplasmic vesicle membrane"/>
    <property type="evidence" value="ECO:0007669"/>
    <property type="project" value="UniProtKB-SubCell"/>
</dbReference>
<accession>A0A060TBL4</accession>
<feature type="domain" description="MRH" evidence="21">
    <location>
        <begin position="20"/>
        <end position="180"/>
    </location>
</feature>
<evidence type="ECO:0000256" key="14">
    <source>
        <dbReference type="ARBA" id="ARBA00023128"/>
    </source>
</evidence>
<gene>
    <name evidence="22" type="ORF">GNLVRS02_ARAD1D32780g</name>
</gene>
<dbReference type="InterPro" id="IPR044865">
    <property type="entry name" value="MRH_dom"/>
</dbReference>
<evidence type="ECO:0000256" key="9">
    <source>
        <dbReference type="ARBA" id="ARBA00022729"/>
    </source>
</evidence>
<keyword evidence="13" id="KW-0333">Golgi apparatus</keyword>
<evidence type="ECO:0000256" key="10">
    <source>
        <dbReference type="ARBA" id="ARBA00022927"/>
    </source>
</evidence>
<dbReference type="GO" id="GO:0034045">
    <property type="term" value="C:phagophore assembly site membrane"/>
    <property type="evidence" value="ECO:0007669"/>
    <property type="project" value="UniProtKB-SubCell"/>
</dbReference>
<evidence type="ECO:0000256" key="20">
    <source>
        <dbReference type="SAM" id="SignalP"/>
    </source>
</evidence>
<evidence type="ECO:0000256" key="13">
    <source>
        <dbReference type="ARBA" id="ARBA00023034"/>
    </source>
</evidence>
<proteinExistence type="inferred from homology"/>
<feature type="region of interest" description="Disordered" evidence="18">
    <location>
        <begin position="178"/>
        <end position="229"/>
    </location>
</feature>
<protein>
    <recommendedName>
        <fullName evidence="6">Autophagy-related protein 27</fullName>
    </recommendedName>
</protein>
<evidence type="ECO:0000256" key="19">
    <source>
        <dbReference type="SAM" id="Phobius"/>
    </source>
</evidence>
<keyword evidence="7" id="KW-0813">Transport</keyword>
<dbReference type="PhylomeDB" id="A0A060TBL4"/>
<keyword evidence="9 20" id="KW-0732">Signal</keyword>
<keyword evidence="10" id="KW-0653">Protein transport</keyword>
<feature type="chain" id="PRO_5001587801" description="Autophagy-related protein 27" evidence="20">
    <location>
        <begin position="19"/>
        <end position="307"/>
    </location>
</feature>
<dbReference type="InterPro" id="IPR009011">
    <property type="entry name" value="Man6P_isomerase_rcpt-bd_dom_sf"/>
</dbReference>
<name>A0A060TBL4_BLAAD</name>
<dbReference type="AlphaFoldDB" id="A0A060TBL4"/>
<evidence type="ECO:0000256" key="6">
    <source>
        <dbReference type="ARBA" id="ARBA00013776"/>
    </source>
</evidence>
<evidence type="ECO:0000256" key="17">
    <source>
        <dbReference type="ARBA" id="ARBA00023329"/>
    </source>
</evidence>
<evidence type="ECO:0000256" key="5">
    <source>
        <dbReference type="ARBA" id="ARBA00005363"/>
    </source>
</evidence>
<dbReference type="GO" id="GO:0031966">
    <property type="term" value="C:mitochondrial membrane"/>
    <property type="evidence" value="ECO:0007669"/>
    <property type="project" value="UniProtKB-SubCell"/>
</dbReference>
<reference evidence="22" key="1">
    <citation type="submission" date="2014-02" db="EMBL/GenBank/DDBJ databases">
        <authorList>
            <person name="Genoscope - CEA"/>
        </authorList>
    </citation>
    <scope>NUCLEOTIDE SEQUENCE</scope>
    <source>
        <strain evidence="22">LS3</strain>
    </source>
</reference>
<feature type="transmembrane region" description="Helical" evidence="19">
    <location>
        <begin position="235"/>
        <end position="259"/>
    </location>
</feature>
<dbReference type="PROSITE" id="PS51914">
    <property type="entry name" value="MRH"/>
    <property type="match status" value="1"/>
</dbReference>
<keyword evidence="16" id="KW-1015">Disulfide bond</keyword>
<evidence type="ECO:0000256" key="7">
    <source>
        <dbReference type="ARBA" id="ARBA00022448"/>
    </source>
</evidence>
<dbReference type="Gene3D" id="2.70.130.10">
    <property type="entry name" value="Mannose-6-phosphate receptor binding domain"/>
    <property type="match status" value="1"/>
</dbReference>
<evidence type="ECO:0000256" key="18">
    <source>
        <dbReference type="SAM" id="MobiDB-lite"/>
    </source>
</evidence>
<evidence type="ECO:0000256" key="16">
    <source>
        <dbReference type="ARBA" id="ARBA00023157"/>
    </source>
</evidence>
<dbReference type="GO" id="GO:0015031">
    <property type="term" value="P:protein transport"/>
    <property type="evidence" value="ECO:0007669"/>
    <property type="project" value="UniProtKB-KW"/>
</dbReference>
<dbReference type="SUPFAM" id="SSF50911">
    <property type="entry name" value="Mannose 6-phosphate receptor domain"/>
    <property type="match status" value="1"/>
</dbReference>
<evidence type="ECO:0000256" key="11">
    <source>
        <dbReference type="ARBA" id="ARBA00022989"/>
    </source>
</evidence>
<comment type="subcellular location">
    <subcellularLocation>
        <location evidence="2">Cytoplasmic vesicle membrane</location>
        <topology evidence="2">Single-pass type I membrane protein</topology>
    </subcellularLocation>
    <subcellularLocation>
        <location evidence="4">Golgi apparatus membrane</location>
        <topology evidence="4">Single-pass type I membrane protein</topology>
    </subcellularLocation>
    <subcellularLocation>
        <location evidence="1">Mitochondrion membrane</location>
        <topology evidence="1">Single-pass membrane protein</topology>
    </subcellularLocation>
    <subcellularLocation>
        <location evidence="3">Preautophagosomal structure membrane</location>
        <topology evidence="3">Single-pass type I membrane protein</topology>
    </subcellularLocation>
</comment>